<proteinExistence type="predicted"/>
<sequence>MDEATTYILQYQFNHAAVYDRREDRFLKRQSVLSALDGTTVRRDLHHVGVQGMRLRSNRGAEAKSQERGGENGCETGRTSWDSRSCLSGHSKISPPQEVLNPNGLDPSHQPQKLVNPNGLDPPDQQKHKEKLGNSGLTRTRE</sequence>
<reference evidence="2 3" key="1">
    <citation type="journal article" date="2021" name="Elife">
        <title>Chloroplast acquisition without the gene transfer in kleptoplastic sea slugs, Plakobranchus ocellatus.</title>
        <authorList>
            <person name="Maeda T."/>
            <person name="Takahashi S."/>
            <person name="Yoshida T."/>
            <person name="Shimamura S."/>
            <person name="Takaki Y."/>
            <person name="Nagai Y."/>
            <person name="Toyoda A."/>
            <person name="Suzuki Y."/>
            <person name="Arimoto A."/>
            <person name="Ishii H."/>
            <person name="Satoh N."/>
            <person name="Nishiyama T."/>
            <person name="Hasebe M."/>
            <person name="Maruyama T."/>
            <person name="Minagawa J."/>
            <person name="Obokata J."/>
            <person name="Shigenobu S."/>
        </authorList>
    </citation>
    <scope>NUCLEOTIDE SEQUENCE [LARGE SCALE GENOMIC DNA]</scope>
</reference>
<name>A0AAV3YQL6_9GAST</name>
<keyword evidence="3" id="KW-1185">Reference proteome</keyword>
<feature type="compositionally biased region" description="Polar residues" evidence="1">
    <location>
        <begin position="77"/>
        <end position="88"/>
    </location>
</feature>
<evidence type="ECO:0000313" key="2">
    <source>
        <dbReference type="EMBL" id="GFN89435.1"/>
    </source>
</evidence>
<evidence type="ECO:0000256" key="1">
    <source>
        <dbReference type="SAM" id="MobiDB-lite"/>
    </source>
</evidence>
<evidence type="ECO:0000313" key="3">
    <source>
        <dbReference type="Proteomes" id="UP000735302"/>
    </source>
</evidence>
<gene>
    <name evidence="2" type="ORF">PoB_001594100</name>
</gene>
<accession>A0AAV3YQL6</accession>
<dbReference type="Proteomes" id="UP000735302">
    <property type="component" value="Unassembled WGS sequence"/>
</dbReference>
<dbReference type="EMBL" id="BLXT01001935">
    <property type="protein sequence ID" value="GFN89435.1"/>
    <property type="molecule type" value="Genomic_DNA"/>
</dbReference>
<dbReference type="AlphaFoldDB" id="A0AAV3YQL6"/>
<protein>
    <submittedName>
        <fullName evidence="2">Uncharacterized protein</fullName>
    </submittedName>
</protein>
<feature type="region of interest" description="Disordered" evidence="1">
    <location>
        <begin position="52"/>
        <end position="142"/>
    </location>
</feature>
<organism evidence="2 3">
    <name type="scientific">Plakobranchus ocellatus</name>
    <dbReference type="NCBI Taxonomy" id="259542"/>
    <lineage>
        <taxon>Eukaryota</taxon>
        <taxon>Metazoa</taxon>
        <taxon>Spiralia</taxon>
        <taxon>Lophotrochozoa</taxon>
        <taxon>Mollusca</taxon>
        <taxon>Gastropoda</taxon>
        <taxon>Heterobranchia</taxon>
        <taxon>Euthyneura</taxon>
        <taxon>Panpulmonata</taxon>
        <taxon>Sacoglossa</taxon>
        <taxon>Placobranchoidea</taxon>
        <taxon>Plakobranchidae</taxon>
        <taxon>Plakobranchus</taxon>
    </lineage>
</organism>
<comment type="caution">
    <text evidence="2">The sequence shown here is derived from an EMBL/GenBank/DDBJ whole genome shotgun (WGS) entry which is preliminary data.</text>
</comment>
<feature type="compositionally biased region" description="Basic and acidic residues" evidence="1">
    <location>
        <begin position="59"/>
        <end position="70"/>
    </location>
</feature>